<reference evidence="4" key="1">
    <citation type="submission" date="2021-09" db="EMBL/GenBank/DDBJ databases">
        <title>A high-quality genome of the endoparasitic fungus Hirsutella rhossiliensis with a comparison of Hirsutella genomes reveals transposable elements contributing to genome size variation.</title>
        <authorList>
            <person name="Lin R."/>
            <person name="Jiao Y."/>
            <person name="Sun X."/>
            <person name="Ling J."/>
            <person name="Xie B."/>
            <person name="Cheng X."/>
        </authorList>
    </citation>
    <scope>NUCLEOTIDE SEQUENCE</scope>
    <source>
        <strain evidence="4">HR02</strain>
    </source>
</reference>
<dbReference type="PANTHER" id="PTHR31410">
    <property type="entry name" value="TRANSMEMBRANE PROTEIN 246"/>
    <property type="match status" value="1"/>
</dbReference>
<evidence type="ECO:0000313" key="5">
    <source>
        <dbReference type="Proteomes" id="UP000824596"/>
    </source>
</evidence>
<dbReference type="GeneID" id="68351944"/>
<keyword evidence="1" id="KW-1133">Transmembrane helix</keyword>
<accession>A0A9P8N2S8</accession>
<dbReference type="GO" id="GO:0016757">
    <property type="term" value="F:glycosyltransferase activity"/>
    <property type="evidence" value="ECO:0007669"/>
    <property type="project" value="UniProtKB-KW"/>
</dbReference>
<evidence type="ECO:0000313" key="4">
    <source>
        <dbReference type="EMBL" id="KAH0964799.1"/>
    </source>
</evidence>
<name>A0A9P8N2S8_9HYPO</name>
<sequence>MHVSFLNILLGVSWLLLFRYCQIHSYADPGAFFFDAERAFTPFYSAARETEADYFLQKLPTTTAAADQPRRDSSSSDRICLGIPSIRRQGEQFLPRTVASLVDTLSLEQRRQLVIVVLLADDEPQINPAFGQAWLERLTDEVLVYADPSSLPVATNYRSINGSQQHDGASREKHVQLDYASLVDACITHDADYFALLEDDVIASRDWLARLRSSLSQIENMATPKDWLYLRLFYAEKYLGWNSEEWPSYSKNVALVYAAAAATVVLFRRVKLALLQPAKWEVRLHGSRRTFPAVQFNFWMLAFIGLYFMAGRLTVNGYQAGLREMERNGCCAQGLVFPSRHLRMLASRLKEPPHDLPGDSFIEQVADNEGLSRWAMVPSVLQHVGVRGSSESGGVRKTSWNFSFERL</sequence>
<comment type="caution">
    <text evidence="4">The sequence shown here is derived from an EMBL/GenBank/DDBJ whole genome shotgun (WGS) entry which is preliminary data.</text>
</comment>
<evidence type="ECO:0000259" key="3">
    <source>
        <dbReference type="Pfam" id="PF04666"/>
    </source>
</evidence>
<dbReference type="OrthoDB" id="2016523at2759"/>
<keyword evidence="1" id="KW-0812">Transmembrane</keyword>
<dbReference type="GO" id="GO:0000139">
    <property type="term" value="C:Golgi membrane"/>
    <property type="evidence" value="ECO:0007669"/>
    <property type="project" value="InterPro"/>
</dbReference>
<dbReference type="GO" id="GO:0006506">
    <property type="term" value="P:GPI anchor biosynthetic process"/>
    <property type="evidence" value="ECO:0007669"/>
    <property type="project" value="InterPro"/>
</dbReference>
<gene>
    <name evidence="4" type="ORF">HRG_02815</name>
</gene>
<protein>
    <submittedName>
        <fullName evidence="4">N-Acetylglucosaminyltransferase-IV (GnT-IV) domain-containing protein</fullName>
    </submittedName>
</protein>
<keyword evidence="4" id="KW-0328">Glycosyltransferase</keyword>
<feature type="domain" description="MGAT4 conserved region" evidence="3">
    <location>
        <begin position="77"/>
        <end position="231"/>
    </location>
</feature>
<keyword evidence="1" id="KW-0472">Membrane</keyword>
<dbReference type="PANTHER" id="PTHR31410:SF1">
    <property type="entry name" value="POST-GPI ATTACHMENT TO PROTEINS FACTOR 4"/>
    <property type="match status" value="1"/>
</dbReference>
<keyword evidence="4" id="KW-0808">Transferase</keyword>
<keyword evidence="5" id="KW-1185">Reference proteome</keyword>
<organism evidence="4 5">
    <name type="scientific">Hirsutella rhossiliensis</name>
    <dbReference type="NCBI Taxonomy" id="111463"/>
    <lineage>
        <taxon>Eukaryota</taxon>
        <taxon>Fungi</taxon>
        <taxon>Dikarya</taxon>
        <taxon>Ascomycota</taxon>
        <taxon>Pezizomycotina</taxon>
        <taxon>Sordariomycetes</taxon>
        <taxon>Hypocreomycetidae</taxon>
        <taxon>Hypocreales</taxon>
        <taxon>Ophiocordycipitaceae</taxon>
        <taxon>Hirsutella</taxon>
    </lineage>
</organism>
<dbReference type="RefSeq" id="XP_044722312.1">
    <property type="nucleotide sequence ID" value="XM_044861286.1"/>
</dbReference>
<dbReference type="Pfam" id="PF04666">
    <property type="entry name" value="MGAT4_cons"/>
    <property type="match status" value="1"/>
</dbReference>
<dbReference type="InterPro" id="IPR029675">
    <property type="entry name" value="PGAP4"/>
</dbReference>
<keyword evidence="2" id="KW-0732">Signal</keyword>
<feature type="chain" id="PRO_5040280071" evidence="2">
    <location>
        <begin position="24"/>
        <end position="407"/>
    </location>
</feature>
<dbReference type="EMBL" id="JAIZPD010000003">
    <property type="protein sequence ID" value="KAH0964799.1"/>
    <property type="molecule type" value="Genomic_DNA"/>
</dbReference>
<dbReference type="CDD" id="cd22189">
    <property type="entry name" value="PGAP4-like_fungal"/>
    <property type="match status" value="1"/>
</dbReference>
<evidence type="ECO:0000256" key="1">
    <source>
        <dbReference type="SAM" id="Phobius"/>
    </source>
</evidence>
<dbReference type="AlphaFoldDB" id="A0A9P8N2S8"/>
<feature type="signal peptide" evidence="2">
    <location>
        <begin position="1"/>
        <end position="23"/>
    </location>
</feature>
<proteinExistence type="predicted"/>
<dbReference type="Proteomes" id="UP000824596">
    <property type="component" value="Unassembled WGS sequence"/>
</dbReference>
<feature type="transmembrane region" description="Helical" evidence="1">
    <location>
        <begin position="291"/>
        <end position="310"/>
    </location>
</feature>
<dbReference type="InterPro" id="IPR057279">
    <property type="entry name" value="MGAT4"/>
</dbReference>
<evidence type="ECO:0000256" key="2">
    <source>
        <dbReference type="SAM" id="SignalP"/>
    </source>
</evidence>